<dbReference type="PRINTS" id="PR00505">
    <property type="entry name" value="D12N6MTFRASE"/>
</dbReference>
<dbReference type="NCBIfam" id="TIGR00571">
    <property type="entry name" value="dam"/>
    <property type="match status" value="1"/>
</dbReference>
<dbReference type="GO" id="GO:0043565">
    <property type="term" value="F:sequence-specific DNA binding"/>
    <property type="evidence" value="ECO:0007669"/>
    <property type="project" value="TreeGrafter"/>
</dbReference>
<proteinExistence type="inferred from homology"/>
<dbReference type="GO" id="GO:0009307">
    <property type="term" value="P:DNA restriction-modification system"/>
    <property type="evidence" value="ECO:0007669"/>
    <property type="project" value="InterPro"/>
</dbReference>
<comment type="catalytic activity">
    <reaction evidence="6">
        <text>a 2'-deoxyadenosine in DNA + S-adenosyl-L-methionine = an N(6)-methyl-2'-deoxyadenosine in DNA + S-adenosyl-L-homocysteine + H(+)</text>
        <dbReference type="Rhea" id="RHEA:15197"/>
        <dbReference type="Rhea" id="RHEA-COMP:12418"/>
        <dbReference type="Rhea" id="RHEA-COMP:12419"/>
        <dbReference type="ChEBI" id="CHEBI:15378"/>
        <dbReference type="ChEBI" id="CHEBI:57856"/>
        <dbReference type="ChEBI" id="CHEBI:59789"/>
        <dbReference type="ChEBI" id="CHEBI:90615"/>
        <dbReference type="ChEBI" id="CHEBI:90616"/>
        <dbReference type="EC" id="2.1.1.72"/>
    </reaction>
</comment>
<dbReference type="GO" id="GO:0032259">
    <property type="term" value="P:methylation"/>
    <property type="evidence" value="ECO:0007669"/>
    <property type="project" value="UniProtKB-KW"/>
</dbReference>
<evidence type="ECO:0000256" key="2">
    <source>
        <dbReference type="ARBA" id="ARBA00011900"/>
    </source>
</evidence>
<keyword evidence="5" id="KW-0949">S-adenosyl-L-methionine</keyword>
<organism evidence="7">
    <name type="scientific">viral metagenome</name>
    <dbReference type="NCBI Taxonomy" id="1070528"/>
    <lineage>
        <taxon>unclassified sequences</taxon>
        <taxon>metagenomes</taxon>
        <taxon>organismal metagenomes</taxon>
    </lineage>
</organism>
<protein>
    <recommendedName>
        <fullName evidence="2">site-specific DNA-methyltransferase (adenine-specific)</fullName>
        <ecNumber evidence="2">2.1.1.72</ecNumber>
    </recommendedName>
</protein>
<dbReference type="GO" id="GO:0006298">
    <property type="term" value="P:mismatch repair"/>
    <property type="evidence" value="ECO:0007669"/>
    <property type="project" value="TreeGrafter"/>
</dbReference>
<dbReference type="GO" id="GO:1904047">
    <property type="term" value="F:S-adenosyl-L-methionine binding"/>
    <property type="evidence" value="ECO:0007669"/>
    <property type="project" value="TreeGrafter"/>
</dbReference>
<dbReference type="InterPro" id="IPR023095">
    <property type="entry name" value="Ade_MeTrfase_dom_2"/>
</dbReference>
<dbReference type="Pfam" id="PF02086">
    <property type="entry name" value="MethyltransfD12"/>
    <property type="match status" value="1"/>
</dbReference>
<dbReference type="PANTHER" id="PTHR30481:SF3">
    <property type="entry name" value="DNA ADENINE METHYLASE"/>
    <property type="match status" value="1"/>
</dbReference>
<dbReference type="InterPro" id="IPR012327">
    <property type="entry name" value="MeTrfase_D12"/>
</dbReference>
<dbReference type="Gene3D" id="1.10.1020.10">
    <property type="entry name" value="Adenine-specific Methyltransferase, Domain 2"/>
    <property type="match status" value="1"/>
</dbReference>
<evidence type="ECO:0000256" key="3">
    <source>
        <dbReference type="ARBA" id="ARBA00022603"/>
    </source>
</evidence>
<evidence type="ECO:0000313" key="7">
    <source>
        <dbReference type="EMBL" id="QHS79380.1"/>
    </source>
</evidence>
<dbReference type="InterPro" id="IPR029063">
    <property type="entry name" value="SAM-dependent_MTases_sf"/>
</dbReference>
<name>A0A6C0AIU3_9ZZZZ</name>
<reference evidence="7" key="1">
    <citation type="journal article" date="2020" name="Nature">
        <title>Giant virus diversity and host interactions through global metagenomics.</title>
        <authorList>
            <person name="Schulz F."/>
            <person name="Roux S."/>
            <person name="Paez-Espino D."/>
            <person name="Jungbluth S."/>
            <person name="Walsh D.A."/>
            <person name="Denef V.J."/>
            <person name="McMahon K.D."/>
            <person name="Konstantinidis K.T."/>
            <person name="Eloe-Fadrosh E.A."/>
            <person name="Kyrpides N.C."/>
            <person name="Woyke T."/>
        </authorList>
    </citation>
    <scope>NUCLEOTIDE SEQUENCE</scope>
    <source>
        <strain evidence="7">GVMAG-S-1035237-23</strain>
    </source>
</reference>
<keyword evidence="3" id="KW-0489">Methyltransferase</keyword>
<evidence type="ECO:0000256" key="4">
    <source>
        <dbReference type="ARBA" id="ARBA00022679"/>
    </source>
</evidence>
<dbReference type="InterPro" id="IPR002052">
    <property type="entry name" value="DNA_methylase_N6_adenine_CS"/>
</dbReference>
<evidence type="ECO:0000256" key="1">
    <source>
        <dbReference type="ARBA" id="ARBA00006594"/>
    </source>
</evidence>
<dbReference type="PROSITE" id="PS00092">
    <property type="entry name" value="N6_MTASE"/>
    <property type="match status" value="1"/>
</dbReference>
<evidence type="ECO:0000256" key="6">
    <source>
        <dbReference type="ARBA" id="ARBA00047942"/>
    </source>
</evidence>
<sequence>MELVKPFLKWVGGKTQIIDDVMSLFPKTMMNYHEPFLGGGSVLLALLSHIKNEKINVGGRIYASDLNSNLIGLYKNIQTSPDELIAEVKKMVDEYSKIKGSVVNRKPLTIEEALTSQESYYFWIRSRFNSFTKEERTLIPASAMLLFMNKTCFRGVYREGPNGFNVPFGNYKNPSILDEGHIKSVSSLIKDVVFTTSSFENALNKTVSGDFVYLDPPYAPENSASFVSYTSDGFNLKSHETLFKLCDTLKARNVKMLMSNADVKLVKDSFPATAYTIKIVSCRRSINSKEPDARTNEVLITN</sequence>
<dbReference type="GO" id="GO:0009007">
    <property type="term" value="F:site-specific DNA-methyltransferase (adenine-specific) activity"/>
    <property type="evidence" value="ECO:0007669"/>
    <property type="project" value="UniProtKB-EC"/>
</dbReference>
<dbReference type="AlphaFoldDB" id="A0A6C0AIU3"/>
<keyword evidence="4" id="KW-0808">Transferase</keyword>
<dbReference type="EMBL" id="MN740642">
    <property type="protein sequence ID" value="QHS79380.1"/>
    <property type="molecule type" value="Genomic_DNA"/>
</dbReference>
<dbReference type="EC" id="2.1.1.72" evidence="2"/>
<dbReference type="PANTHER" id="PTHR30481">
    <property type="entry name" value="DNA ADENINE METHYLASE"/>
    <property type="match status" value="1"/>
</dbReference>
<comment type="similarity">
    <text evidence="1">Belongs to the N(4)/N(6)-methyltransferase family.</text>
</comment>
<dbReference type="PIRSF" id="PIRSF000398">
    <property type="entry name" value="M_m6A_EcoRV"/>
    <property type="match status" value="1"/>
</dbReference>
<dbReference type="SUPFAM" id="SSF53335">
    <property type="entry name" value="S-adenosyl-L-methionine-dependent methyltransferases"/>
    <property type="match status" value="1"/>
</dbReference>
<dbReference type="InterPro" id="IPR012263">
    <property type="entry name" value="M_m6A_EcoRV"/>
</dbReference>
<dbReference type="Gene3D" id="3.40.50.150">
    <property type="entry name" value="Vaccinia Virus protein VP39"/>
    <property type="match status" value="1"/>
</dbReference>
<evidence type="ECO:0000256" key="5">
    <source>
        <dbReference type="ARBA" id="ARBA00022691"/>
    </source>
</evidence>
<accession>A0A6C0AIU3</accession>